<keyword evidence="20" id="KW-1185">Reference proteome</keyword>
<evidence type="ECO:0000256" key="1">
    <source>
        <dbReference type="ARBA" id="ARBA00001412"/>
    </source>
</evidence>
<feature type="signal peptide" evidence="17">
    <location>
        <begin position="1"/>
        <end position="23"/>
    </location>
</feature>
<protein>
    <recommendedName>
        <fullName evidence="14">Probable beta-galactosidase B</fullName>
        <ecNumber evidence="5">3.2.1.23</ecNumber>
    </recommendedName>
    <alternativeName>
        <fullName evidence="15">Lactase B</fullName>
    </alternativeName>
</protein>
<keyword evidence="7 17" id="KW-0732">Signal</keyword>
<comment type="subcellular location">
    <subcellularLocation>
        <location evidence="3">Secreted</location>
    </subcellularLocation>
</comment>
<dbReference type="EMBL" id="JAPZBU010000011">
    <property type="protein sequence ID" value="KAJ5378492.1"/>
    <property type="molecule type" value="Genomic_DNA"/>
</dbReference>
<dbReference type="InterPro" id="IPR037110">
    <property type="entry name" value="Betagal_dom2_sf"/>
</dbReference>
<dbReference type="SUPFAM" id="SSF49785">
    <property type="entry name" value="Galactose-binding domain-like"/>
    <property type="match status" value="2"/>
</dbReference>
<dbReference type="SMART" id="SM01029">
    <property type="entry name" value="BetaGal_dom2"/>
    <property type="match status" value="1"/>
</dbReference>
<evidence type="ECO:0000313" key="19">
    <source>
        <dbReference type="EMBL" id="KAJ5378492.1"/>
    </source>
</evidence>
<evidence type="ECO:0000256" key="2">
    <source>
        <dbReference type="ARBA" id="ARBA00002691"/>
    </source>
</evidence>
<comment type="caution">
    <text evidence="19">The sequence shown here is derived from an EMBL/GenBank/DDBJ whole genome shotgun (WGS) entry which is preliminary data.</text>
</comment>
<name>A0A9W9VE01_9EURO</name>
<evidence type="ECO:0000256" key="6">
    <source>
        <dbReference type="ARBA" id="ARBA00022525"/>
    </source>
</evidence>
<dbReference type="PANTHER" id="PTHR23421">
    <property type="entry name" value="BETA-GALACTOSIDASE RELATED"/>
    <property type="match status" value="1"/>
</dbReference>
<dbReference type="FunFam" id="2.102.20.10:FF:000001">
    <property type="entry name" value="Beta-galactosidase A"/>
    <property type="match status" value="1"/>
</dbReference>
<dbReference type="InterPro" id="IPR031330">
    <property type="entry name" value="Gly_Hdrlase_35_cat"/>
</dbReference>
<keyword evidence="12" id="KW-0326">Glycosidase</keyword>
<dbReference type="FunFam" id="3.20.20.80:FF:000040">
    <property type="entry name" value="Beta-galactosidase A"/>
    <property type="match status" value="1"/>
</dbReference>
<dbReference type="EC" id="3.2.1.23" evidence="5"/>
<evidence type="ECO:0000256" key="8">
    <source>
        <dbReference type="ARBA" id="ARBA00022801"/>
    </source>
</evidence>
<dbReference type="InterPro" id="IPR018954">
    <property type="entry name" value="Betagal_dom2"/>
</dbReference>
<comment type="similarity">
    <text evidence="4 16">Belongs to the glycosyl hydrolase 35 family.</text>
</comment>
<dbReference type="SUPFAM" id="SSF117100">
    <property type="entry name" value="Beta-galactosidase LacA, domain 3"/>
    <property type="match status" value="1"/>
</dbReference>
<evidence type="ECO:0000256" key="3">
    <source>
        <dbReference type="ARBA" id="ARBA00004613"/>
    </source>
</evidence>
<dbReference type="GeneID" id="81375228"/>
<dbReference type="OrthoDB" id="1657402at2759"/>
<evidence type="ECO:0000256" key="13">
    <source>
        <dbReference type="ARBA" id="ARBA00023326"/>
    </source>
</evidence>
<dbReference type="Gene3D" id="3.20.20.80">
    <property type="entry name" value="Glycosidases"/>
    <property type="match status" value="1"/>
</dbReference>
<dbReference type="FunFam" id="2.60.390.10:FF:000001">
    <property type="entry name" value="Beta-galactosidase A"/>
    <property type="match status" value="1"/>
</dbReference>
<dbReference type="SUPFAM" id="SSF51445">
    <property type="entry name" value="(Trans)glycosidases"/>
    <property type="match status" value="1"/>
</dbReference>
<reference evidence="19" key="2">
    <citation type="journal article" date="2023" name="IMA Fungus">
        <title>Comparative genomic study of the Penicillium genus elucidates a diverse pangenome and 15 lateral gene transfer events.</title>
        <authorList>
            <person name="Petersen C."/>
            <person name="Sorensen T."/>
            <person name="Nielsen M.R."/>
            <person name="Sondergaard T.E."/>
            <person name="Sorensen J.L."/>
            <person name="Fitzpatrick D.A."/>
            <person name="Frisvad J.C."/>
            <person name="Nielsen K.L."/>
        </authorList>
    </citation>
    <scope>NUCLEOTIDE SEQUENCE</scope>
    <source>
        <strain evidence="19">IBT 29677</strain>
    </source>
</reference>
<evidence type="ECO:0000259" key="18">
    <source>
        <dbReference type="SMART" id="SM01029"/>
    </source>
</evidence>
<evidence type="ECO:0000256" key="7">
    <source>
        <dbReference type="ARBA" id="ARBA00022729"/>
    </source>
</evidence>
<dbReference type="Pfam" id="PF01301">
    <property type="entry name" value="Glyco_hydro_35"/>
    <property type="match status" value="1"/>
</dbReference>
<evidence type="ECO:0000256" key="11">
    <source>
        <dbReference type="ARBA" id="ARBA00023277"/>
    </source>
</evidence>
<dbReference type="PRINTS" id="PR00742">
    <property type="entry name" value="GLHYDRLASE35"/>
</dbReference>
<feature type="domain" description="Beta-galactosidase" evidence="18">
    <location>
        <begin position="406"/>
        <end position="587"/>
    </location>
</feature>
<dbReference type="Gene3D" id="2.102.20.10">
    <property type="entry name" value="Beta-galactosidase, domain 2"/>
    <property type="match status" value="1"/>
</dbReference>
<dbReference type="GO" id="GO:0004565">
    <property type="term" value="F:beta-galactosidase activity"/>
    <property type="evidence" value="ECO:0007669"/>
    <property type="project" value="UniProtKB-EC"/>
</dbReference>
<evidence type="ECO:0000256" key="16">
    <source>
        <dbReference type="RuleBase" id="RU003679"/>
    </source>
</evidence>
<dbReference type="Pfam" id="PF13363">
    <property type="entry name" value="BetaGal_dom3"/>
    <property type="match status" value="1"/>
</dbReference>
<dbReference type="GO" id="GO:0005576">
    <property type="term" value="C:extracellular region"/>
    <property type="evidence" value="ECO:0007669"/>
    <property type="project" value="UniProtKB-SubCell"/>
</dbReference>
<accession>A0A9W9VE01</accession>
<evidence type="ECO:0000256" key="14">
    <source>
        <dbReference type="ARBA" id="ARBA00040693"/>
    </source>
</evidence>
<gene>
    <name evidence="19" type="ORF">N7509_011611</name>
</gene>
<sequence length="1044" mass="115196">MARLTRMLYGLWISLFLCLSAAGESSVSESTQWPLQDDGLNKVVQWDHYSFQVNSQRIFVFSGEFHYWRIPVPDLWRDILEKIKAAGFTAFAFYSSWAYHAPNNHTLDFETGAHNIVPLFELAKELGLYIIVRPGPYVNAEANAGGFPLWLTTGEYGTLRNNDTRYTKAWTPYFTKMSEITSKYQVTDGENSIVYQIENEYGNQWEGSATDKIANETAIHYMELLEANARANGIVIPLTSNDPNMNSHSWGSDWSDEGGNVDVAGVDSYPSCWTCDLSQCTATNGEYIAFSVMDYYDYFQESQPSMPGFMPEFQGGSYNPWGGPEGGCAENSDADFANLFYRWNIGQRVTAMSLYMLFGGTNWGSIAAPVTATSYDYSAPISEDRSIGSKYYETKLLALFTRSAKDLTMTDLIGNGTQYTDNAAVRAYELRNPETNAGFYATFHLNTSISTNEAFHLKVNTSVGALNIPRHGGKLRLNGHQSKIIVTDFSFGSNKLIYSTAEVLTYAILDKTPTLALWVPTGESGEFHIKGAKKGTVKQCDGCSGVKFWKENGGLTVSFTQSYGMTVLELDNDVRVVLLDRTAAYKFWAPALTNDPLVPESESVLIEGPYLVRGASLSGKKLAVTGDVVNATSLEVFAPKAVTSITWNGKAVKTHRTEYGSLKGQLSAPNSVTLPQFGIWKSKDSLPERSIEYDDSGAAWVDADHMSTLNPRTPTTLPVLYADEYGFHNGIRLWRGYFNGTATGAFLNVQGGAAFGWSAWLNGKFLDSFLGDATTEQANLTLSFSKATLSTDKPNVLLIVQDDTGHDETTGALNPRGILESRLIGSSSGFSHWRIAGTAGGESNIDPVRGSWNEDGLYAERVGWHLPGFDDSNWKKVSAKKSSSTSILSVEGATIGFFRTTIPLDLPSNKDISISFVLSTPSTSSKAYRVQLFVNGYQYGRYYPHIGNQVVYPVPPGILNYKGKNTVSVAVWAQTEEGASVGLDWKVNYVADSSLDTRNVGGNDLRPEWTKSRNHYAAKQPNNSTLNLEIPDMILYVVMKTFRF</sequence>
<dbReference type="Gene3D" id="2.60.120.260">
    <property type="entry name" value="Galactose-binding domain-like"/>
    <property type="match status" value="2"/>
</dbReference>
<keyword evidence="11" id="KW-0119">Carbohydrate metabolism</keyword>
<dbReference type="RefSeq" id="XP_056482278.1">
    <property type="nucleotide sequence ID" value="XM_056636248.1"/>
</dbReference>
<keyword evidence="8" id="KW-0378">Hydrolase</keyword>
<evidence type="ECO:0000256" key="4">
    <source>
        <dbReference type="ARBA" id="ARBA00009809"/>
    </source>
</evidence>
<evidence type="ECO:0000256" key="9">
    <source>
        <dbReference type="ARBA" id="ARBA00023157"/>
    </source>
</evidence>
<evidence type="ECO:0000256" key="15">
    <source>
        <dbReference type="ARBA" id="ARBA00042633"/>
    </source>
</evidence>
<keyword evidence="10" id="KW-0325">Glycoprotein</keyword>
<dbReference type="InterPro" id="IPR025972">
    <property type="entry name" value="BetaGal_dom3"/>
</dbReference>
<dbReference type="InterPro" id="IPR017853">
    <property type="entry name" value="GH"/>
</dbReference>
<keyword evidence="9" id="KW-1015">Disulfide bond</keyword>
<dbReference type="InterPro" id="IPR008979">
    <property type="entry name" value="Galactose-bd-like_sf"/>
</dbReference>
<dbReference type="FunFam" id="2.60.120.260:FF:000138">
    <property type="entry name" value="Probable beta-galactosidase B"/>
    <property type="match status" value="1"/>
</dbReference>
<evidence type="ECO:0000256" key="5">
    <source>
        <dbReference type="ARBA" id="ARBA00012756"/>
    </source>
</evidence>
<dbReference type="AlphaFoldDB" id="A0A9W9VE01"/>
<proteinExistence type="inferred from homology"/>
<dbReference type="Pfam" id="PF10435">
    <property type="entry name" value="BetaGal_dom2"/>
    <property type="match status" value="1"/>
</dbReference>
<dbReference type="Proteomes" id="UP001147747">
    <property type="component" value="Unassembled WGS sequence"/>
</dbReference>
<organism evidence="19 20">
    <name type="scientific">Penicillium cosmopolitanum</name>
    <dbReference type="NCBI Taxonomy" id="1131564"/>
    <lineage>
        <taxon>Eukaryota</taxon>
        <taxon>Fungi</taxon>
        <taxon>Dikarya</taxon>
        <taxon>Ascomycota</taxon>
        <taxon>Pezizomycotina</taxon>
        <taxon>Eurotiomycetes</taxon>
        <taxon>Eurotiomycetidae</taxon>
        <taxon>Eurotiales</taxon>
        <taxon>Aspergillaceae</taxon>
        <taxon>Penicillium</taxon>
    </lineage>
</organism>
<comment type="catalytic activity">
    <reaction evidence="1">
        <text>Hydrolysis of terminal non-reducing beta-D-galactose residues in beta-D-galactosides.</text>
        <dbReference type="EC" id="3.2.1.23"/>
    </reaction>
</comment>
<evidence type="ECO:0000256" key="17">
    <source>
        <dbReference type="SAM" id="SignalP"/>
    </source>
</evidence>
<evidence type="ECO:0000313" key="20">
    <source>
        <dbReference type="Proteomes" id="UP001147747"/>
    </source>
</evidence>
<evidence type="ECO:0000256" key="12">
    <source>
        <dbReference type="ARBA" id="ARBA00023295"/>
    </source>
</evidence>
<dbReference type="Pfam" id="PF13364">
    <property type="entry name" value="BetaGal_ABD2"/>
    <property type="match status" value="2"/>
</dbReference>
<dbReference type="Gene3D" id="2.60.390.10">
    <property type="entry name" value="Beta-galactosidase, domain 3"/>
    <property type="match status" value="1"/>
</dbReference>
<feature type="chain" id="PRO_5040725356" description="Probable beta-galactosidase B" evidence="17">
    <location>
        <begin position="24"/>
        <end position="1044"/>
    </location>
</feature>
<dbReference type="GO" id="GO:0000272">
    <property type="term" value="P:polysaccharide catabolic process"/>
    <property type="evidence" value="ECO:0007669"/>
    <property type="project" value="UniProtKB-KW"/>
</dbReference>
<keyword evidence="13" id="KW-0624">Polysaccharide degradation</keyword>
<reference evidence="19" key="1">
    <citation type="submission" date="2022-12" db="EMBL/GenBank/DDBJ databases">
        <authorList>
            <person name="Petersen C."/>
        </authorList>
    </citation>
    <scope>NUCLEOTIDE SEQUENCE</scope>
    <source>
        <strain evidence="19">IBT 29677</strain>
    </source>
</reference>
<keyword evidence="6" id="KW-0964">Secreted</keyword>
<evidence type="ECO:0000256" key="10">
    <source>
        <dbReference type="ARBA" id="ARBA00023180"/>
    </source>
</evidence>
<dbReference type="InterPro" id="IPR036833">
    <property type="entry name" value="BetaGal_dom3_sf"/>
</dbReference>
<dbReference type="SUPFAM" id="SSF51011">
    <property type="entry name" value="Glycosyl hydrolase domain"/>
    <property type="match status" value="1"/>
</dbReference>
<dbReference type="InterPro" id="IPR001944">
    <property type="entry name" value="Glycoside_Hdrlase_35"/>
</dbReference>
<dbReference type="InterPro" id="IPR025300">
    <property type="entry name" value="BetaGal_jelly_roll_dom"/>
</dbReference>
<comment type="function">
    <text evidence="2">Cleaves beta-linked terminal galactosyl residues from gangliosides, glycoproteins, and glycosaminoglycans.</text>
</comment>